<dbReference type="InterPro" id="IPR041966">
    <property type="entry name" value="LOTUS-like"/>
</dbReference>
<dbReference type="InParanoid" id="A0A7E5WS95"/>
<dbReference type="RefSeq" id="XP_026743678.1">
    <property type="nucleotide sequence ID" value="XM_026887877.1"/>
</dbReference>
<evidence type="ECO:0000313" key="3">
    <source>
        <dbReference type="Proteomes" id="UP000322000"/>
    </source>
</evidence>
<dbReference type="KEGG" id="tnl:113505259"/>
<organism evidence="3 4">
    <name type="scientific">Trichoplusia ni</name>
    <name type="common">Cabbage looper</name>
    <dbReference type="NCBI Taxonomy" id="7111"/>
    <lineage>
        <taxon>Eukaryota</taxon>
        <taxon>Metazoa</taxon>
        <taxon>Ecdysozoa</taxon>
        <taxon>Arthropoda</taxon>
        <taxon>Hexapoda</taxon>
        <taxon>Insecta</taxon>
        <taxon>Pterygota</taxon>
        <taxon>Neoptera</taxon>
        <taxon>Endopterygota</taxon>
        <taxon>Lepidoptera</taxon>
        <taxon>Glossata</taxon>
        <taxon>Ditrysia</taxon>
        <taxon>Noctuoidea</taxon>
        <taxon>Noctuidae</taxon>
        <taxon>Plusiinae</taxon>
        <taxon>Trichoplusia</taxon>
    </lineage>
</organism>
<protein>
    <submittedName>
        <fullName evidence="4">Uncharacterized protein LOC113505259</fullName>
    </submittedName>
</protein>
<keyword evidence="3" id="KW-1185">Reference proteome</keyword>
<dbReference type="Proteomes" id="UP000322000">
    <property type="component" value="Chromosome 25"/>
</dbReference>
<feature type="non-terminal residue" evidence="4">
    <location>
        <position position="304"/>
    </location>
</feature>
<dbReference type="PROSITE" id="PS51644">
    <property type="entry name" value="HTH_OST"/>
    <property type="match status" value="2"/>
</dbReference>
<dbReference type="Gene3D" id="3.30.420.610">
    <property type="entry name" value="LOTUS domain-like"/>
    <property type="match status" value="2"/>
</dbReference>
<dbReference type="CDD" id="cd09972">
    <property type="entry name" value="LOTUS_TDRD_OSKAR"/>
    <property type="match status" value="1"/>
</dbReference>
<proteinExistence type="predicted"/>
<feature type="domain" description="HTH OST-type" evidence="2">
    <location>
        <begin position="224"/>
        <end position="298"/>
    </location>
</feature>
<reference evidence="4" key="1">
    <citation type="submission" date="2025-08" db="UniProtKB">
        <authorList>
            <consortium name="RefSeq"/>
        </authorList>
    </citation>
    <scope>IDENTIFICATION</scope>
</reference>
<dbReference type="Pfam" id="PF12872">
    <property type="entry name" value="OST-HTH"/>
    <property type="match status" value="2"/>
</dbReference>
<evidence type="ECO:0000259" key="2">
    <source>
        <dbReference type="PROSITE" id="PS51644"/>
    </source>
</evidence>
<feature type="region of interest" description="Disordered" evidence="1">
    <location>
        <begin position="196"/>
        <end position="218"/>
    </location>
</feature>
<dbReference type="AlphaFoldDB" id="A0A7E5WS95"/>
<dbReference type="CTD" id="36590"/>
<gene>
    <name evidence="4" type="primary">LOC113505259</name>
</gene>
<sequence>MSEELIELKSVLRSLVVSSPTQMDLKTLLRDYRNMVGAHLPLAKYGYKNALDFLKERFSDCFVITGPPSNPVLTLIVPDALKHIDKFVQKQKVTSTSKCKSKRRSIPESVAHPPNQDFIIRKMKPVPPIPEQIPVAPSAELKPSVVYEQPIKPQNKAPDVIIYNNKENMSDYQNPAVTRDDVKNFLRKRLPFYNSTHTFEETQSQDDDSGRQTSSSTSSAKALQFEELKTEIVELVTAAPNGVWCTDLIKSYRDRYKRELNFLRFGYTSVSGLAAALEQRLHIAQPAHCDDWLLLAPGRAPAAP</sequence>
<evidence type="ECO:0000313" key="4">
    <source>
        <dbReference type="RefSeq" id="XP_026743678.1"/>
    </source>
</evidence>
<accession>A0A7E5WS95</accession>
<feature type="domain" description="HTH OST-type" evidence="2">
    <location>
        <begin position="4"/>
        <end position="78"/>
    </location>
</feature>
<evidence type="ECO:0000256" key="1">
    <source>
        <dbReference type="SAM" id="MobiDB-lite"/>
    </source>
</evidence>
<dbReference type="OrthoDB" id="341421at2759"/>
<name>A0A7E5WS95_TRINI</name>
<dbReference type="GeneID" id="113505259"/>
<dbReference type="InterPro" id="IPR025605">
    <property type="entry name" value="OST-HTH/LOTUS_dom"/>
</dbReference>